<feature type="signal peptide" evidence="1">
    <location>
        <begin position="1"/>
        <end position="19"/>
    </location>
</feature>
<organism evidence="2">
    <name type="scientific">uncultured bacterium 878</name>
    <dbReference type="NCBI Taxonomy" id="548895"/>
    <lineage>
        <taxon>Bacteria</taxon>
        <taxon>environmental samples</taxon>
    </lineage>
</organism>
<protein>
    <recommendedName>
        <fullName evidence="3">DUF3142 domain-containing protein</fullName>
    </recommendedName>
</protein>
<dbReference type="AlphaFoldDB" id="B8R8M4"/>
<sequence>MRTVLAALLIALAARPAMAAPTEAKDYDAFFLWAGVKPQAVLSEARSLYLLQGQVEAGNPVRLVAQRPALPRIARSDIWMAVRVETLAWPDAVYAQVLAALARWRTAGNHVVGLQIDFDAGTRHLENYAAFLADLKGRLPDDCHLSITGLLDWSSHGDPAGLAALAGVVDEVVLQIYQGRRVIPGYAGYLAALDRLEIPFRIGLLQGGDWEPPAGLAANPWFRGYVVFLVNAD</sequence>
<reference evidence="2" key="1">
    <citation type="journal article" date="2009" name="Appl. Environ. Microbiol.">
        <title>Characterization of denitrification gene clusters of soil bacteria via a metagenomic approach.</title>
        <authorList>
            <person name="Demaneche S."/>
            <person name="Philippot L."/>
            <person name="David M.M."/>
            <person name="Navarro E."/>
            <person name="Vogel T.M."/>
            <person name="Simonet P."/>
        </authorList>
    </citation>
    <scope>NUCLEOTIDE SEQUENCE</scope>
</reference>
<evidence type="ECO:0000256" key="1">
    <source>
        <dbReference type="SAM" id="SignalP"/>
    </source>
</evidence>
<dbReference type="SUPFAM" id="SSF51445">
    <property type="entry name" value="(Trans)glycosidases"/>
    <property type="match status" value="1"/>
</dbReference>
<keyword evidence="1" id="KW-0732">Signal</keyword>
<evidence type="ECO:0008006" key="3">
    <source>
        <dbReference type="Google" id="ProtNLM"/>
    </source>
</evidence>
<dbReference type="Pfam" id="PF11340">
    <property type="entry name" value="DUF3142"/>
    <property type="match status" value="1"/>
</dbReference>
<proteinExistence type="predicted"/>
<accession>B8R8M4</accession>
<dbReference type="InterPro" id="IPR021488">
    <property type="entry name" value="DUF3142"/>
</dbReference>
<evidence type="ECO:0000313" key="2">
    <source>
        <dbReference type="EMBL" id="ACF98030.1"/>
    </source>
</evidence>
<name>B8R8M4_9BACT</name>
<dbReference type="EMBL" id="EU910852">
    <property type="protein sequence ID" value="ACF98030.1"/>
    <property type="molecule type" value="Genomic_DNA"/>
</dbReference>
<feature type="chain" id="PRO_5002879927" description="DUF3142 domain-containing protein" evidence="1">
    <location>
        <begin position="20"/>
        <end position="233"/>
    </location>
</feature>
<dbReference type="InterPro" id="IPR017853">
    <property type="entry name" value="GH"/>
</dbReference>